<name>A0A644WF90_9ZZZZ</name>
<dbReference type="GO" id="GO:0006313">
    <property type="term" value="P:DNA transposition"/>
    <property type="evidence" value="ECO:0007669"/>
    <property type="project" value="InterPro"/>
</dbReference>
<dbReference type="InterPro" id="IPR050900">
    <property type="entry name" value="Transposase_IS3/IS150/IS904"/>
</dbReference>
<dbReference type="Pfam" id="PF13333">
    <property type="entry name" value="rve_2"/>
    <property type="match status" value="1"/>
</dbReference>
<dbReference type="Gene3D" id="1.10.10.60">
    <property type="entry name" value="Homeodomain-like"/>
    <property type="match status" value="1"/>
</dbReference>
<dbReference type="InterPro" id="IPR012337">
    <property type="entry name" value="RNaseH-like_sf"/>
</dbReference>
<proteinExistence type="predicted"/>
<dbReference type="Gene3D" id="3.30.420.10">
    <property type="entry name" value="Ribonuclease H-like superfamily/Ribonuclease H"/>
    <property type="match status" value="1"/>
</dbReference>
<dbReference type="AlphaFoldDB" id="A0A644WF90"/>
<dbReference type="PANTHER" id="PTHR46889">
    <property type="entry name" value="TRANSPOSASE INSF FOR INSERTION SEQUENCE IS3B-RELATED"/>
    <property type="match status" value="1"/>
</dbReference>
<dbReference type="GO" id="GO:0003677">
    <property type="term" value="F:DNA binding"/>
    <property type="evidence" value="ECO:0007669"/>
    <property type="project" value="InterPro"/>
</dbReference>
<gene>
    <name evidence="2" type="ORF">SDC9_47211</name>
</gene>
<organism evidence="2">
    <name type="scientific">bioreactor metagenome</name>
    <dbReference type="NCBI Taxonomy" id="1076179"/>
    <lineage>
        <taxon>unclassified sequences</taxon>
        <taxon>metagenomes</taxon>
        <taxon>ecological metagenomes</taxon>
    </lineage>
</organism>
<dbReference type="SUPFAM" id="SSF46689">
    <property type="entry name" value="Homeodomain-like"/>
    <property type="match status" value="1"/>
</dbReference>
<protein>
    <submittedName>
        <fullName evidence="2">IS3 family transposase ISLmo5</fullName>
    </submittedName>
</protein>
<dbReference type="InterPro" id="IPR036397">
    <property type="entry name" value="RNaseH_sf"/>
</dbReference>
<dbReference type="PANTHER" id="PTHR46889:SF4">
    <property type="entry name" value="TRANSPOSASE INSO FOR INSERTION SEQUENCE ELEMENT IS911B-RELATED"/>
    <property type="match status" value="1"/>
</dbReference>
<comment type="caution">
    <text evidence="2">The sequence shown here is derived from an EMBL/GenBank/DDBJ whole genome shotgun (WGS) entry which is preliminary data.</text>
</comment>
<sequence length="379" mass="44723">MKLSNEQKQELVSLYYNGKSVSDICLQSGVPRSTFYTWLKPYQIEVTPSRHIVSTNEFIKMKQRLEKLEQKIEVLQKVDCTVSSPLQDKLQELSKLYGQYSVHTLCDALCVSRGTFYNHIFRRKEVTVYDKRREEIREHIQSVFEESRQRFGSNKIAAVLSERGIKTSPKYVAELMREMGIESIVINSKKEYKKHLWFTKKQNHLQRQFQVSEPNHFWVSDVTCFKINDKYQYVCMILDLFSRKIVAYGISPKNSTYLITSTFKRAFKERGNPQQLTFHSDRGAQYTSNALRKLLRVNKVVQSFSKSGSPYDNAVAEAFFASLKKEELYRTIYKSERQFCESVDDYIRFYNTERPHSTLNYKTPDKFELLYKEKKVNTI</sequence>
<dbReference type="PROSITE" id="PS50994">
    <property type="entry name" value="INTEGRASE"/>
    <property type="match status" value="1"/>
</dbReference>
<feature type="domain" description="Integrase catalytic" evidence="1">
    <location>
        <begin position="210"/>
        <end position="372"/>
    </location>
</feature>
<dbReference type="NCBIfam" id="NF033516">
    <property type="entry name" value="transpos_IS3"/>
    <property type="match status" value="1"/>
</dbReference>
<dbReference type="Pfam" id="PF13276">
    <property type="entry name" value="HTH_21"/>
    <property type="match status" value="1"/>
</dbReference>
<dbReference type="InterPro" id="IPR009057">
    <property type="entry name" value="Homeodomain-like_sf"/>
</dbReference>
<dbReference type="GO" id="GO:0015074">
    <property type="term" value="P:DNA integration"/>
    <property type="evidence" value="ECO:0007669"/>
    <property type="project" value="InterPro"/>
</dbReference>
<dbReference type="Pfam" id="PF00665">
    <property type="entry name" value="rve"/>
    <property type="match status" value="1"/>
</dbReference>
<dbReference type="InterPro" id="IPR025948">
    <property type="entry name" value="HTH-like_dom"/>
</dbReference>
<dbReference type="EMBL" id="VSSQ01000765">
    <property type="protein sequence ID" value="MPM00974.1"/>
    <property type="molecule type" value="Genomic_DNA"/>
</dbReference>
<dbReference type="InterPro" id="IPR048020">
    <property type="entry name" value="Transpos_IS3"/>
</dbReference>
<reference evidence="2" key="1">
    <citation type="submission" date="2019-08" db="EMBL/GenBank/DDBJ databases">
        <authorList>
            <person name="Kucharzyk K."/>
            <person name="Murdoch R.W."/>
            <person name="Higgins S."/>
            <person name="Loffler F."/>
        </authorList>
    </citation>
    <scope>NUCLEOTIDE SEQUENCE</scope>
</reference>
<dbReference type="GO" id="GO:0004803">
    <property type="term" value="F:transposase activity"/>
    <property type="evidence" value="ECO:0007669"/>
    <property type="project" value="InterPro"/>
</dbReference>
<evidence type="ECO:0000313" key="2">
    <source>
        <dbReference type="EMBL" id="MPM00974.1"/>
    </source>
</evidence>
<accession>A0A644WF90</accession>
<dbReference type="InterPro" id="IPR002514">
    <property type="entry name" value="Transposase_8"/>
</dbReference>
<dbReference type="InterPro" id="IPR001584">
    <property type="entry name" value="Integrase_cat-core"/>
</dbReference>
<evidence type="ECO:0000259" key="1">
    <source>
        <dbReference type="PROSITE" id="PS50994"/>
    </source>
</evidence>
<dbReference type="SUPFAM" id="SSF53098">
    <property type="entry name" value="Ribonuclease H-like"/>
    <property type="match status" value="1"/>
</dbReference>
<dbReference type="Pfam" id="PF01527">
    <property type="entry name" value="HTH_Tnp_1"/>
    <property type="match status" value="1"/>
</dbReference>